<name>A0A6I9XVC7_9SAUR</name>
<evidence type="ECO:0000256" key="1">
    <source>
        <dbReference type="SAM" id="MobiDB-lite"/>
    </source>
</evidence>
<dbReference type="AlphaFoldDB" id="A0A6I9XVC7"/>
<keyword evidence="2" id="KW-1185">Reference proteome</keyword>
<evidence type="ECO:0000313" key="2">
    <source>
        <dbReference type="Proteomes" id="UP000504617"/>
    </source>
</evidence>
<dbReference type="RefSeq" id="XP_013908585.1">
    <property type="nucleotide sequence ID" value="XM_014053110.1"/>
</dbReference>
<feature type="compositionally biased region" description="Polar residues" evidence="1">
    <location>
        <begin position="122"/>
        <end position="136"/>
    </location>
</feature>
<proteinExistence type="predicted"/>
<feature type="region of interest" description="Disordered" evidence="1">
    <location>
        <begin position="107"/>
        <end position="143"/>
    </location>
</feature>
<reference evidence="3" key="1">
    <citation type="submission" date="2025-08" db="UniProtKB">
        <authorList>
            <consortium name="RefSeq"/>
        </authorList>
    </citation>
    <scope>IDENTIFICATION</scope>
    <source>
        <tissue evidence="3">Skeletal muscle</tissue>
    </source>
</reference>
<dbReference type="OrthoDB" id="660555at2759"/>
<dbReference type="CTD" id="121512"/>
<organism evidence="2 3">
    <name type="scientific">Thamnophis sirtalis</name>
    <dbReference type="NCBI Taxonomy" id="35019"/>
    <lineage>
        <taxon>Eukaryota</taxon>
        <taxon>Metazoa</taxon>
        <taxon>Chordata</taxon>
        <taxon>Craniata</taxon>
        <taxon>Vertebrata</taxon>
        <taxon>Euteleostomi</taxon>
        <taxon>Lepidosauria</taxon>
        <taxon>Squamata</taxon>
        <taxon>Bifurcata</taxon>
        <taxon>Unidentata</taxon>
        <taxon>Episquamata</taxon>
        <taxon>Toxicofera</taxon>
        <taxon>Serpentes</taxon>
        <taxon>Colubroidea</taxon>
        <taxon>Colubridae</taxon>
        <taxon>Natricinae</taxon>
        <taxon>Thamnophis</taxon>
    </lineage>
</organism>
<accession>A0A6I9XVC7</accession>
<dbReference type="GeneID" id="106538588"/>
<gene>
    <name evidence="3" type="primary">FGD4</name>
</gene>
<dbReference type="KEGG" id="tsr:106538588"/>
<protein>
    <submittedName>
        <fullName evidence="3">FYVE, RhoGEF and PH domain-containing protein 4 isoform X1</fullName>
    </submittedName>
</protein>
<evidence type="ECO:0000313" key="3">
    <source>
        <dbReference type="RefSeq" id="XP_013908585.1"/>
    </source>
</evidence>
<sequence>MNGPESINFRRMAIRRKSSPSLHSSAFVFQSPAAAAASRLQSPAAPSREAGQAATAAAAAGGSRCPKILVAPTCSLDSTIRLYKPSTCNEVVQGVNGSDPVKCFPWPASNSKPQVPPKPLHLQNSQSSITHQTSKSKALYTTKPRMEEITPISSCVSKEKSSKVSDLISHFEGGR</sequence>
<dbReference type="Proteomes" id="UP000504617">
    <property type="component" value="Unplaced"/>
</dbReference>